<dbReference type="GO" id="GO:0005525">
    <property type="term" value="F:GTP binding"/>
    <property type="evidence" value="ECO:0007669"/>
    <property type="project" value="InterPro"/>
</dbReference>
<proteinExistence type="predicted"/>
<organism evidence="2 3">
    <name type="scientific">Galerina marginata (strain CBS 339.88)</name>
    <dbReference type="NCBI Taxonomy" id="685588"/>
    <lineage>
        <taxon>Eukaryota</taxon>
        <taxon>Fungi</taxon>
        <taxon>Dikarya</taxon>
        <taxon>Basidiomycota</taxon>
        <taxon>Agaricomycotina</taxon>
        <taxon>Agaricomycetes</taxon>
        <taxon>Agaricomycetidae</taxon>
        <taxon>Agaricales</taxon>
        <taxon>Agaricineae</taxon>
        <taxon>Strophariaceae</taxon>
        <taxon>Galerina</taxon>
    </lineage>
</organism>
<dbReference type="SUPFAM" id="SSF52540">
    <property type="entry name" value="P-loop containing nucleoside triphosphate hydrolases"/>
    <property type="match status" value="1"/>
</dbReference>
<accession>A0A067TQI6</accession>
<dbReference type="AlphaFoldDB" id="A0A067TQI6"/>
<dbReference type="OrthoDB" id="59699at2759"/>
<dbReference type="Pfam" id="PF01926">
    <property type="entry name" value="MMR_HSR1"/>
    <property type="match status" value="1"/>
</dbReference>
<dbReference type="CDD" id="cd00882">
    <property type="entry name" value="Ras_like_GTPase"/>
    <property type="match status" value="1"/>
</dbReference>
<evidence type="ECO:0000313" key="2">
    <source>
        <dbReference type="EMBL" id="KDR81248.1"/>
    </source>
</evidence>
<reference evidence="3" key="1">
    <citation type="journal article" date="2014" name="Proc. Natl. Acad. Sci. U.S.A.">
        <title>Extensive sampling of basidiomycete genomes demonstrates inadequacy of the white-rot/brown-rot paradigm for wood decay fungi.</title>
        <authorList>
            <person name="Riley R."/>
            <person name="Salamov A.A."/>
            <person name="Brown D.W."/>
            <person name="Nagy L.G."/>
            <person name="Floudas D."/>
            <person name="Held B.W."/>
            <person name="Levasseur A."/>
            <person name="Lombard V."/>
            <person name="Morin E."/>
            <person name="Otillar R."/>
            <person name="Lindquist E.A."/>
            <person name="Sun H."/>
            <person name="LaButti K.M."/>
            <person name="Schmutz J."/>
            <person name="Jabbour D."/>
            <person name="Luo H."/>
            <person name="Baker S.E."/>
            <person name="Pisabarro A.G."/>
            <person name="Walton J.D."/>
            <person name="Blanchette R.A."/>
            <person name="Henrissat B."/>
            <person name="Martin F."/>
            <person name="Cullen D."/>
            <person name="Hibbett D.S."/>
            <person name="Grigoriev I.V."/>
        </authorList>
    </citation>
    <scope>NUCLEOTIDE SEQUENCE [LARGE SCALE GENOMIC DNA]</scope>
    <source>
        <strain evidence="3">CBS 339.88</strain>
    </source>
</reference>
<evidence type="ECO:0000313" key="3">
    <source>
        <dbReference type="Proteomes" id="UP000027222"/>
    </source>
</evidence>
<sequence length="260" mass="30167">MLDLEFIVSHHQPISEGASNVRQKYRHFRILVIGRANAGKTTLLKRVCNTTEDPRIYNEGKNLLEPTSARGVHDINRPFAFESNRQFIFHDSPGFEGGDESQLKEVQAFIEKRAKSTEPNDQLHAIWFCFRPDISRPLLELEKRFFDEKRAGNVPVIAIFTKFDDLITQVFKRRLTENENRQVALSSLEAKFEAPLRKYRFPPRAYLHVEKMQEDDGKHQDQVKELTKKTADSLDNLALKMLFVSVQQNNLELCMTYAVT</sequence>
<dbReference type="Gene3D" id="3.40.50.300">
    <property type="entry name" value="P-loop containing nucleotide triphosphate hydrolases"/>
    <property type="match status" value="1"/>
</dbReference>
<keyword evidence="3" id="KW-1185">Reference proteome</keyword>
<name>A0A067TQI6_GALM3</name>
<protein>
    <recommendedName>
        <fullName evidence="1">G domain-containing protein</fullName>
    </recommendedName>
</protein>
<evidence type="ECO:0000259" key="1">
    <source>
        <dbReference type="Pfam" id="PF01926"/>
    </source>
</evidence>
<feature type="domain" description="G" evidence="1">
    <location>
        <begin position="29"/>
        <end position="131"/>
    </location>
</feature>
<gene>
    <name evidence="2" type="ORF">GALMADRAFT_1124608</name>
</gene>
<dbReference type="InterPro" id="IPR027417">
    <property type="entry name" value="P-loop_NTPase"/>
</dbReference>
<dbReference type="EMBL" id="KL142371">
    <property type="protein sequence ID" value="KDR81248.1"/>
    <property type="molecule type" value="Genomic_DNA"/>
</dbReference>
<dbReference type="InterPro" id="IPR006073">
    <property type="entry name" value="GTP-bd"/>
</dbReference>
<dbReference type="Proteomes" id="UP000027222">
    <property type="component" value="Unassembled WGS sequence"/>
</dbReference>
<dbReference type="HOGENOM" id="CLU_023805_1_0_1"/>